<accession>A0A1H7PY95</accession>
<dbReference type="Pfam" id="PF22725">
    <property type="entry name" value="GFO_IDH_MocA_C3"/>
    <property type="match status" value="1"/>
</dbReference>
<dbReference type="GO" id="GO:0000166">
    <property type="term" value="F:nucleotide binding"/>
    <property type="evidence" value="ECO:0007669"/>
    <property type="project" value="InterPro"/>
</dbReference>
<evidence type="ECO:0000313" key="4">
    <source>
        <dbReference type="Proteomes" id="UP000199421"/>
    </source>
</evidence>
<dbReference type="RefSeq" id="WP_093324425.1">
    <property type="nucleotide sequence ID" value="NZ_FOAF01000002.1"/>
</dbReference>
<proteinExistence type="predicted"/>
<dbReference type="PANTHER" id="PTHR43377">
    <property type="entry name" value="BILIVERDIN REDUCTASE A"/>
    <property type="match status" value="1"/>
</dbReference>
<evidence type="ECO:0000313" key="3">
    <source>
        <dbReference type="EMBL" id="SEL40693.1"/>
    </source>
</evidence>
<protein>
    <submittedName>
        <fullName evidence="3">Predicted dehydrogenase</fullName>
    </submittedName>
</protein>
<reference evidence="4" key="1">
    <citation type="submission" date="2016-10" db="EMBL/GenBank/DDBJ databases">
        <authorList>
            <person name="Varghese N."/>
            <person name="Submissions S."/>
        </authorList>
    </citation>
    <scope>NUCLEOTIDE SEQUENCE [LARGE SCALE GENOMIC DNA]</scope>
    <source>
        <strain evidence="4">DSM 18733</strain>
    </source>
</reference>
<dbReference type="EMBL" id="FOAF01000002">
    <property type="protein sequence ID" value="SEL40693.1"/>
    <property type="molecule type" value="Genomic_DNA"/>
</dbReference>
<dbReference type="Gene3D" id="3.40.50.720">
    <property type="entry name" value="NAD(P)-binding Rossmann-like Domain"/>
    <property type="match status" value="1"/>
</dbReference>
<evidence type="ECO:0000259" key="2">
    <source>
        <dbReference type="Pfam" id="PF22725"/>
    </source>
</evidence>
<feature type="domain" description="Gfo/Idh/MocA-like oxidoreductase N-terminal" evidence="1">
    <location>
        <begin position="26"/>
        <end position="145"/>
    </location>
</feature>
<keyword evidence="4" id="KW-1185">Reference proteome</keyword>
<organism evidence="3 4">
    <name type="scientific">Olivibacter domesticus</name>
    <name type="common">Pseudosphingobacterium domesticum</name>
    <dbReference type="NCBI Taxonomy" id="407022"/>
    <lineage>
        <taxon>Bacteria</taxon>
        <taxon>Pseudomonadati</taxon>
        <taxon>Bacteroidota</taxon>
        <taxon>Sphingobacteriia</taxon>
        <taxon>Sphingobacteriales</taxon>
        <taxon>Sphingobacteriaceae</taxon>
        <taxon>Olivibacter</taxon>
    </lineage>
</organism>
<evidence type="ECO:0000259" key="1">
    <source>
        <dbReference type="Pfam" id="PF01408"/>
    </source>
</evidence>
<dbReference type="Proteomes" id="UP000199421">
    <property type="component" value="Unassembled WGS sequence"/>
</dbReference>
<dbReference type="InterPro" id="IPR000683">
    <property type="entry name" value="Gfo/Idh/MocA-like_OxRdtase_N"/>
</dbReference>
<gene>
    <name evidence="3" type="ORF">SAMN05661044_02398</name>
</gene>
<dbReference type="InterPro" id="IPR036291">
    <property type="entry name" value="NAD(P)-bd_dom_sf"/>
</dbReference>
<sequence>MNVKLRLFLVVFFFAINGVFGQETLKVAVAGLNHDHVHLLFNLYKQKKVEILGIAEPNEKLIKRMKDRYNLPDNLFYKSLPELLKQVKPMAVLAYNSTAEHINVAEICMPLKIPVMVEKPLAINMQQAKRINQLAKENGTLFLTNYETTWYKSNQYVKSLVKKNEIGPITKMMVKDGHEGPKEIGCSDDFLNWLTDPVKNGGGALMDFGCYGANLMTWLKDGKKPIAVTAITKNRKPEIYPKVDDDATITLEYEDGAIGIIQASWCWPYSVKDLQVFGKKDQLHAVNGKTLLKYQSPTDSKQIPLTNPYYEDQLEYLTDVLAKKIQPDHDLSSLSNNIIVVEILEAAKKSAKEGKRIVL</sequence>
<dbReference type="Gene3D" id="3.30.360.10">
    <property type="entry name" value="Dihydrodipicolinate Reductase, domain 2"/>
    <property type="match status" value="1"/>
</dbReference>
<dbReference type="InterPro" id="IPR055170">
    <property type="entry name" value="GFO_IDH_MocA-like_dom"/>
</dbReference>
<dbReference type="PANTHER" id="PTHR43377:SF1">
    <property type="entry name" value="BILIVERDIN REDUCTASE A"/>
    <property type="match status" value="1"/>
</dbReference>
<dbReference type="AlphaFoldDB" id="A0A1H7PY95"/>
<dbReference type="Pfam" id="PF01408">
    <property type="entry name" value="GFO_IDH_MocA"/>
    <property type="match status" value="1"/>
</dbReference>
<dbReference type="SUPFAM" id="SSF55347">
    <property type="entry name" value="Glyceraldehyde-3-phosphate dehydrogenase-like, C-terminal domain"/>
    <property type="match status" value="1"/>
</dbReference>
<feature type="domain" description="GFO/IDH/MocA-like oxidoreductase" evidence="2">
    <location>
        <begin position="155"/>
        <end position="282"/>
    </location>
</feature>
<dbReference type="STRING" id="407022.SAMN05661044_02398"/>
<name>A0A1H7PY95_OLID1</name>
<dbReference type="InterPro" id="IPR051450">
    <property type="entry name" value="Gfo/Idh/MocA_Oxidoreductases"/>
</dbReference>
<dbReference type="SUPFAM" id="SSF51735">
    <property type="entry name" value="NAD(P)-binding Rossmann-fold domains"/>
    <property type="match status" value="1"/>
</dbReference>
<dbReference type="OrthoDB" id="9815825at2"/>